<accession>A0A2C9KBH9</accession>
<dbReference type="KEGG" id="bgt:106059101"/>
<feature type="transmembrane region" description="Helical" evidence="8">
    <location>
        <begin position="531"/>
        <end position="552"/>
    </location>
</feature>
<dbReference type="AlphaFoldDB" id="A0A2C9KBH9"/>
<feature type="transmembrane region" description="Helical" evidence="8">
    <location>
        <begin position="418"/>
        <end position="443"/>
    </location>
</feature>
<feature type="transmembrane region" description="Helical" evidence="8">
    <location>
        <begin position="83"/>
        <end position="105"/>
    </location>
</feature>
<dbReference type="PANTHER" id="PTHR10010">
    <property type="entry name" value="SOLUTE CARRIER FAMILY 34 SODIUM PHOSPHATE , MEMBER 2-RELATED"/>
    <property type="match status" value="1"/>
</dbReference>
<evidence type="ECO:0000256" key="7">
    <source>
        <dbReference type="SAM" id="MobiDB-lite"/>
    </source>
</evidence>
<feature type="compositionally biased region" description="Polar residues" evidence="7">
    <location>
        <begin position="30"/>
        <end position="39"/>
    </location>
</feature>
<feature type="transmembrane region" description="Helical" evidence="8">
    <location>
        <begin position="164"/>
        <end position="188"/>
    </location>
</feature>
<keyword evidence="4 8" id="KW-0812">Transmembrane</keyword>
<protein>
    <submittedName>
        <fullName evidence="9">Uncharacterized protein</fullName>
    </submittedName>
</protein>
<keyword evidence="5 8" id="KW-1133">Transmembrane helix</keyword>
<sequence length="653" mass="72138">MDNNGFCDDQGRLVHGNVQTPDHEKDTKSLTEQTLQNGTKLPPQDVEATPKEEDPWKVTSISQDYTPWSALNRKQKVFRFVSSCVKILLVFGCLYMFICSLDFLSSAFRLLGGEAAGRVFQQSDILINPITGLMIGVLVTVLVQSSSTSTSIVVSMVGSGIMKIRTAIPIVMGANVGTSVTNTIVAIGQITDKAEFRRAFAGATVHDMFNWLTVLVLLPVEIATGYLYYLTEAIVDSLPLVSDQGADKDILKVITEPFTERIIQVNKNAITNIASGKELDFNYDRTIMKVCCDKKTPRQCCEGVKKNSKMYTSDGTFYSTTQKREFCKEVRLLNVKVLDYQGSTVYYSGLKNFTGNFLFKGLYPSFDDKAIGAILLVISLLILCACLVCIVKLLHSLLQGPMAMLVKKFINADFPGPLAYFTGYIAIIIGAGLTIVVQSSSIFTSTLTPLVGIGVIELDRMYPLTLGSNIGTTTTAILSALANTSGLRNALQIAFCHLFFNITGIVLFYPIPFLRFPIPLAKFLGNCTAKYRWFAIVYILAMFFLFPALIFALSIPGWYVLVGVMGPFVIILIAVCVVKVIQAKRPACLPPKFRNWKFLPLPLRSLEPYDKAMQKLFFCKRFQAEVKEEKVVQNNNCNSAAPSSESLAVSTYL</sequence>
<dbReference type="InterPro" id="IPR003841">
    <property type="entry name" value="Na/Pi_transpt"/>
</dbReference>
<proteinExistence type="inferred from homology"/>
<comment type="similarity">
    <text evidence="2">Belongs to the SLC34A transporter family.</text>
</comment>
<feature type="transmembrane region" description="Helical" evidence="8">
    <location>
        <begin position="208"/>
        <end position="229"/>
    </location>
</feature>
<keyword evidence="6 8" id="KW-0472">Membrane</keyword>
<gene>
    <name evidence="9" type="primary">106059101</name>
</gene>
<evidence type="ECO:0000256" key="3">
    <source>
        <dbReference type="ARBA" id="ARBA00022475"/>
    </source>
</evidence>
<evidence type="ECO:0000256" key="4">
    <source>
        <dbReference type="ARBA" id="ARBA00022692"/>
    </source>
</evidence>
<dbReference type="NCBIfam" id="TIGR01013">
    <property type="entry name" value="2a58"/>
    <property type="match status" value="1"/>
</dbReference>
<dbReference type="PANTHER" id="PTHR10010:SF46">
    <property type="entry name" value="SODIUM-DEPENDENT PHOSPHATE TRANSPORT PROTEIN 2B"/>
    <property type="match status" value="1"/>
</dbReference>
<dbReference type="Proteomes" id="UP000076420">
    <property type="component" value="Unassembled WGS sequence"/>
</dbReference>
<dbReference type="STRING" id="6526.A0A2C9KBH9"/>
<dbReference type="NCBIfam" id="NF037997">
    <property type="entry name" value="Na_Pi_symport"/>
    <property type="match status" value="1"/>
</dbReference>
<evidence type="ECO:0000313" key="10">
    <source>
        <dbReference type="Proteomes" id="UP000076420"/>
    </source>
</evidence>
<evidence type="ECO:0000256" key="5">
    <source>
        <dbReference type="ARBA" id="ARBA00022989"/>
    </source>
</evidence>
<evidence type="ECO:0000256" key="6">
    <source>
        <dbReference type="ARBA" id="ARBA00023136"/>
    </source>
</evidence>
<feature type="transmembrane region" description="Helical" evidence="8">
    <location>
        <begin position="558"/>
        <end position="581"/>
    </location>
</feature>
<dbReference type="VEuPathDB" id="VectorBase:BGLAX_028977"/>
<name>A0A2C9KBH9_BIOGL</name>
<comment type="subcellular location">
    <subcellularLocation>
        <location evidence="1">Apical cell membrane</location>
        <topology evidence="1">Multi-pass membrane protein</topology>
    </subcellularLocation>
</comment>
<feature type="region of interest" description="Disordered" evidence="7">
    <location>
        <begin position="1"/>
        <end position="54"/>
    </location>
</feature>
<evidence type="ECO:0000313" key="9">
    <source>
        <dbReference type="EnsemblMetazoa" id="BGLB017242-PA"/>
    </source>
</evidence>
<dbReference type="VEuPathDB" id="VectorBase:BGLB017242"/>
<reference evidence="9" key="1">
    <citation type="submission" date="2020-05" db="UniProtKB">
        <authorList>
            <consortium name="EnsemblMetazoa"/>
        </authorList>
    </citation>
    <scope>IDENTIFICATION</scope>
    <source>
        <strain evidence="9">BB02</strain>
    </source>
</reference>
<keyword evidence="3" id="KW-1003">Cell membrane</keyword>
<evidence type="ECO:0000256" key="8">
    <source>
        <dbReference type="SAM" id="Phobius"/>
    </source>
</evidence>
<evidence type="ECO:0000256" key="2">
    <source>
        <dbReference type="ARBA" id="ARBA00005808"/>
    </source>
</evidence>
<evidence type="ECO:0000256" key="1">
    <source>
        <dbReference type="ARBA" id="ARBA00004424"/>
    </source>
</evidence>
<dbReference type="OrthoDB" id="76259at2759"/>
<feature type="transmembrane region" description="Helical" evidence="8">
    <location>
        <begin position="490"/>
        <end position="511"/>
    </location>
</feature>
<dbReference type="EnsemblMetazoa" id="BGLB017242-RA">
    <property type="protein sequence ID" value="BGLB017242-PA"/>
    <property type="gene ID" value="BGLB017242"/>
</dbReference>
<feature type="transmembrane region" description="Helical" evidence="8">
    <location>
        <begin position="370"/>
        <end position="398"/>
    </location>
</feature>
<dbReference type="GO" id="GO:0005436">
    <property type="term" value="F:sodium:phosphate symporter activity"/>
    <property type="evidence" value="ECO:0007669"/>
    <property type="project" value="InterPro"/>
</dbReference>
<dbReference type="GO" id="GO:0016324">
    <property type="term" value="C:apical plasma membrane"/>
    <property type="evidence" value="ECO:0007669"/>
    <property type="project" value="UniProtKB-SubCell"/>
</dbReference>
<organism evidence="9 10">
    <name type="scientific">Biomphalaria glabrata</name>
    <name type="common">Bloodfluke planorb</name>
    <name type="synonym">Freshwater snail</name>
    <dbReference type="NCBI Taxonomy" id="6526"/>
    <lineage>
        <taxon>Eukaryota</taxon>
        <taxon>Metazoa</taxon>
        <taxon>Spiralia</taxon>
        <taxon>Lophotrochozoa</taxon>
        <taxon>Mollusca</taxon>
        <taxon>Gastropoda</taxon>
        <taxon>Heterobranchia</taxon>
        <taxon>Euthyneura</taxon>
        <taxon>Panpulmonata</taxon>
        <taxon>Hygrophila</taxon>
        <taxon>Lymnaeoidea</taxon>
        <taxon>Planorbidae</taxon>
        <taxon>Biomphalaria</taxon>
    </lineage>
</organism>
<dbReference type="GO" id="GO:0044341">
    <property type="term" value="P:sodium-dependent phosphate transport"/>
    <property type="evidence" value="ECO:0007669"/>
    <property type="project" value="InterPro"/>
</dbReference>
<dbReference type="Pfam" id="PF02690">
    <property type="entry name" value="Na_Pi_cotrans"/>
    <property type="match status" value="2"/>
</dbReference>